<dbReference type="EMBL" id="GBXM01069428">
    <property type="protein sequence ID" value="JAH39149.1"/>
    <property type="molecule type" value="Transcribed_RNA"/>
</dbReference>
<proteinExistence type="predicted"/>
<name>A0A0E9SCN0_ANGAN</name>
<evidence type="ECO:0000313" key="1">
    <source>
        <dbReference type="EMBL" id="JAH39149.1"/>
    </source>
</evidence>
<sequence length="50" mass="5949">MIPLNMKRMIKKNQQLDKILGMQLWLERKPAYTGSPRTQFENHCSGQQFL</sequence>
<organism evidence="1">
    <name type="scientific">Anguilla anguilla</name>
    <name type="common">European freshwater eel</name>
    <name type="synonym">Muraena anguilla</name>
    <dbReference type="NCBI Taxonomy" id="7936"/>
    <lineage>
        <taxon>Eukaryota</taxon>
        <taxon>Metazoa</taxon>
        <taxon>Chordata</taxon>
        <taxon>Craniata</taxon>
        <taxon>Vertebrata</taxon>
        <taxon>Euteleostomi</taxon>
        <taxon>Actinopterygii</taxon>
        <taxon>Neopterygii</taxon>
        <taxon>Teleostei</taxon>
        <taxon>Anguilliformes</taxon>
        <taxon>Anguillidae</taxon>
        <taxon>Anguilla</taxon>
    </lineage>
</organism>
<reference evidence="1" key="1">
    <citation type="submission" date="2014-11" db="EMBL/GenBank/DDBJ databases">
        <authorList>
            <person name="Amaro Gonzalez C."/>
        </authorList>
    </citation>
    <scope>NUCLEOTIDE SEQUENCE</scope>
</reference>
<accession>A0A0E9SCN0</accession>
<reference evidence="1" key="2">
    <citation type="journal article" date="2015" name="Fish Shellfish Immunol.">
        <title>Early steps in the European eel (Anguilla anguilla)-Vibrio vulnificus interaction in the gills: Role of the RtxA13 toxin.</title>
        <authorList>
            <person name="Callol A."/>
            <person name="Pajuelo D."/>
            <person name="Ebbesson L."/>
            <person name="Teles M."/>
            <person name="MacKenzie S."/>
            <person name="Amaro C."/>
        </authorList>
    </citation>
    <scope>NUCLEOTIDE SEQUENCE</scope>
</reference>
<dbReference type="AlphaFoldDB" id="A0A0E9SCN0"/>
<protein>
    <submittedName>
        <fullName evidence="1">Uncharacterized protein</fullName>
    </submittedName>
</protein>